<keyword evidence="7" id="KW-1015">Disulfide bond</keyword>
<dbReference type="InterPro" id="IPR000788">
    <property type="entry name" value="RNR_lg_C"/>
</dbReference>
<evidence type="ECO:0000256" key="7">
    <source>
        <dbReference type="ARBA" id="ARBA00023157"/>
    </source>
</evidence>
<dbReference type="NCBIfam" id="TIGR02504">
    <property type="entry name" value="NrdJ_Z"/>
    <property type="match status" value="1"/>
</dbReference>
<dbReference type="GO" id="GO:0009263">
    <property type="term" value="P:deoxyribonucleotide biosynthetic process"/>
    <property type="evidence" value="ECO:0007669"/>
    <property type="project" value="InterPro"/>
</dbReference>
<dbReference type="SUPFAM" id="SSF51998">
    <property type="entry name" value="PFL-like glycyl radical enzymes"/>
    <property type="match status" value="1"/>
</dbReference>
<dbReference type="InterPro" id="IPR013509">
    <property type="entry name" value="RNR_lsu_N"/>
</dbReference>
<dbReference type="InterPro" id="IPR013344">
    <property type="entry name" value="RNR_NrdJ/NrdZ"/>
</dbReference>
<dbReference type="Gene3D" id="3.20.70.20">
    <property type="match status" value="1"/>
</dbReference>
<keyword evidence="6" id="KW-0560">Oxidoreductase</keyword>
<evidence type="ECO:0000256" key="3">
    <source>
        <dbReference type="ARBA" id="ARBA00012274"/>
    </source>
</evidence>
<dbReference type="EMBL" id="LAZR01006590">
    <property type="protein sequence ID" value="KKM91036.1"/>
    <property type="molecule type" value="Genomic_DNA"/>
</dbReference>
<protein>
    <recommendedName>
        <fullName evidence="3">ribonucleoside-diphosphate reductase</fullName>
        <ecNumber evidence="3">1.17.4.1</ecNumber>
    </recommendedName>
</protein>
<dbReference type="CDD" id="cd02888">
    <property type="entry name" value="RNR_II_dimer"/>
    <property type="match status" value="1"/>
</dbReference>
<feature type="domain" description="Ribonucleotide reductase large subunit N-terminal" evidence="10">
    <location>
        <begin position="29"/>
        <end position="100"/>
    </location>
</feature>
<dbReference type="GO" id="GO:0004748">
    <property type="term" value="F:ribonucleoside-diphosphate reductase activity, thioredoxin disulfide as acceptor"/>
    <property type="evidence" value="ECO:0007669"/>
    <property type="project" value="UniProtKB-EC"/>
</dbReference>
<comment type="cofactor">
    <cofactor evidence="1">
        <name>adenosylcob(III)alamin</name>
        <dbReference type="ChEBI" id="CHEBI:18408"/>
    </cofactor>
</comment>
<accession>A0A0F9LVB1</accession>
<keyword evidence="4" id="KW-0846">Cobalamin</keyword>
<dbReference type="Pfam" id="PF00317">
    <property type="entry name" value="Ribonuc_red_lgN"/>
    <property type="match status" value="1"/>
</dbReference>
<evidence type="ECO:0000256" key="9">
    <source>
        <dbReference type="ARBA" id="ARBA00047754"/>
    </source>
</evidence>
<evidence type="ECO:0000256" key="8">
    <source>
        <dbReference type="ARBA" id="ARBA00023285"/>
    </source>
</evidence>
<dbReference type="PANTHER" id="PTHR43371">
    <property type="entry name" value="VITAMIN B12-DEPENDENT RIBONUCLEOTIDE REDUCTASE"/>
    <property type="match status" value="1"/>
</dbReference>
<keyword evidence="8" id="KW-0170">Cobalt</keyword>
<dbReference type="PANTHER" id="PTHR43371:SF1">
    <property type="entry name" value="RIBONUCLEOSIDE-DIPHOSPHATE REDUCTASE"/>
    <property type="match status" value="1"/>
</dbReference>
<comment type="catalytic activity">
    <reaction evidence="9">
        <text>a 2'-deoxyribonucleoside 5'-diphosphate + [thioredoxin]-disulfide + H2O = a ribonucleoside 5'-diphosphate + [thioredoxin]-dithiol</text>
        <dbReference type="Rhea" id="RHEA:23252"/>
        <dbReference type="Rhea" id="RHEA-COMP:10698"/>
        <dbReference type="Rhea" id="RHEA-COMP:10700"/>
        <dbReference type="ChEBI" id="CHEBI:15377"/>
        <dbReference type="ChEBI" id="CHEBI:29950"/>
        <dbReference type="ChEBI" id="CHEBI:50058"/>
        <dbReference type="ChEBI" id="CHEBI:57930"/>
        <dbReference type="ChEBI" id="CHEBI:73316"/>
        <dbReference type="EC" id="1.17.4.1"/>
    </reaction>
</comment>
<gene>
    <name evidence="12" type="ORF">LCGC14_1232600</name>
</gene>
<feature type="domain" description="Ribonucleotide reductase large subunit C-terminal" evidence="11">
    <location>
        <begin position="119"/>
        <end position="673"/>
    </location>
</feature>
<evidence type="ECO:0000259" key="10">
    <source>
        <dbReference type="Pfam" id="PF00317"/>
    </source>
</evidence>
<dbReference type="Pfam" id="PF02867">
    <property type="entry name" value="Ribonuc_red_lgC"/>
    <property type="match status" value="1"/>
</dbReference>
<proteinExistence type="inferred from homology"/>
<dbReference type="AlphaFoldDB" id="A0A0F9LVB1"/>
<dbReference type="GO" id="GO:0031419">
    <property type="term" value="F:cobalamin binding"/>
    <property type="evidence" value="ECO:0007669"/>
    <property type="project" value="UniProtKB-KW"/>
</dbReference>
<evidence type="ECO:0000256" key="1">
    <source>
        <dbReference type="ARBA" id="ARBA00001922"/>
    </source>
</evidence>
<evidence type="ECO:0000256" key="4">
    <source>
        <dbReference type="ARBA" id="ARBA00022628"/>
    </source>
</evidence>
<organism evidence="12">
    <name type="scientific">marine sediment metagenome</name>
    <dbReference type="NCBI Taxonomy" id="412755"/>
    <lineage>
        <taxon>unclassified sequences</taxon>
        <taxon>metagenomes</taxon>
        <taxon>ecological metagenomes</taxon>
    </lineage>
</organism>
<dbReference type="PRINTS" id="PR01183">
    <property type="entry name" value="RIBORDTASEM1"/>
</dbReference>
<evidence type="ECO:0000256" key="2">
    <source>
        <dbReference type="ARBA" id="ARBA00007405"/>
    </source>
</evidence>
<sequence>MSVDLDKQQGISLSKKLRSNLQLKQKTTFQDTFSEEVWEATYKDHNDETIDDTLFRVASAVASVEKNEDLQQEWTKKFYDLLSEFKGTAGGRIYSNAGTGWNGTTLMNCYVGPRVDRDVDSLDGILTHLRAQAHTLKSEGGWGENFSYIRPRGAFINGIGVETPGSIKYMELFDKSSEIITSGSGTQSTDKRAKGKIRKGAMMGVLDVWHPDVIEFITAKQSPGRLTKFNVSVNCTDEFMDKVLRVMEMKDEDVIEELDKWDLRFPDTTYERYEEEWTGSIREWEEKGYPIKVYKTVSATWLWDLIMESTYNRAEPGVLFLDRANHFGPLNYKETIAATNPCGEQTLAPGGVCNLGSLNLTQFTNGVGFNLDKLRKYVAYMVRFLDNVNDLSNAPLAQYQHSMTTKRRVGVGILGWGSALFMLNVRFGSERASELREEVMSTIARTAYITSIDLAEEKGMFSLCDPKKHVEGVFVKSLNLPQKYLNKLRDIGIRNSSLLSIQPTGNTSILANVVSGGLEPIFMPEYVRTVIVGRMPEHIADVTPKWYEGEWHETDMFKFVKEGDEEILHGVDSEGVVYKIDQNRGLTKEVLCEDYGVRHLKSVGKWNPDADWAVTTDNLDVQAHVQDLTGFARWVDSAMSKTVNVPNDYPFEQFKDIYLDAYKAGHVKGVTTYRAGTMAAVLAAKDEKLADQSDEELILDDVKLPSSSPAMMKTIKAEGKKWYLTVILNEQQTRPFALFVHTNSREKNVTTHGAVDRVIALARTKGIPKKHIEDTLEKISADSNSAKMTRAISLLLRHGVLIRNIVSTLDKVEDVFVGTFLFQIKKFLGSYIKDGERVEDEKCLECGSEIVVFSEGCKKCQNCGSSKCG</sequence>
<reference evidence="12" key="1">
    <citation type="journal article" date="2015" name="Nature">
        <title>Complex archaea that bridge the gap between prokaryotes and eukaryotes.</title>
        <authorList>
            <person name="Spang A."/>
            <person name="Saw J.H."/>
            <person name="Jorgensen S.L."/>
            <person name="Zaremba-Niedzwiedzka K."/>
            <person name="Martijn J."/>
            <person name="Lind A.E."/>
            <person name="van Eijk R."/>
            <person name="Schleper C."/>
            <person name="Guy L."/>
            <person name="Ettema T.J."/>
        </authorList>
    </citation>
    <scope>NUCLEOTIDE SEQUENCE</scope>
</reference>
<name>A0A0F9LVB1_9ZZZZ</name>
<dbReference type="InterPro" id="IPR050862">
    <property type="entry name" value="RdRp_reductase_class-2"/>
</dbReference>
<evidence type="ECO:0000259" key="11">
    <source>
        <dbReference type="Pfam" id="PF02867"/>
    </source>
</evidence>
<evidence type="ECO:0000256" key="6">
    <source>
        <dbReference type="ARBA" id="ARBA00023002"/>
    </source>
</evidence>
<evidence type="ECO:0000256" key="5">
    <source>
        <dbReference type="ARBA" id="ARBA00022741"/>
    </source>
</evidence>
<dbReference type="EC" id="1.17.4.1" evidence="3"/>
<keyword evidence="5" id="KW-0547">Nucleotide-binding</keyword>
<evidence type="ECO:0000313" key="12">
    <source>
        <dbReference type="EMBL" id="KKM91036.1"/>
    </source>
</evidence>
<comment type="caution">
    <text evidence="12">The sequence shown here is derived from an EMBL/GenBank/DDBJ whole genome shotgun (WGS) entry which is preliminary data.</text>
</comment>
<dbReference type="GO" id="GO:0005524">
    <property type="term" value="F:ATP binding"/>
    <property type="evidence" value="ECO:0007669"/>
    <property type="project" value="InterPro"/>
</dbReference>
<comment type="similarity">
    <text evidence="2">Belongs to the ribonucleoside diphosphate reductase class-2 family.</text>
</comment>